<dbReference type="OrthoDB" id="9784774at2"/>
<dbReference type="PANTHER" id="PTHR46648:SF1">
    <property type="entry name" value="ADENOSINE 5'-MONOPHOSPHORAMIDASE HNT1"/>
    <property type="match status" value="1"/>
</dbReference>
<dbReference type="InterPro" id="IPR011146">
    <property type="entry name" value="HIT-like"/>
</dbReference>
<dbReference type="InterPro" id="IPR036265">
    <property type="entry name" value="HIT-like_sf"/>
</dbReference>
<dbReference type="KEGG" id="cfh:C1707_22855"/>
<dbReference type="CDD" id="cd01277">
    <property type="entry name" value="HINT_subgroup"/>
    <property type="match status" value="1"/>
</dbReference>
<dbReference type="Proteomes" id="UP000234483">
    <property type="component" value="Unassembled WGS sequence"/>
</dbReference>
<dbReference type="Proteomes" id="UP000281192">
    <property type="component" value="Chromosome"/>
</dbReference>
<evidence type="ECO:0000313" key="7">
    <source>
        <dbReference type="Proteomes" id="UP000234483"/>
    </source>
</evidence>
<dbReference type="PRINTS" id="PR00332">
    <property type="entry name" value="HISTRIAD"/>
</dbReference>
<name>A0A2N5CLM9_9CAUL</name>
<dbReference type="InterPro" id="IPR039384">
    <property type="entry name" value="HINT"/>
</dbReference>
<dbReference type="InterPro" id="IPR001310">
    <property type="entry name" value="Histidine_triad_HIT"/>
</dbReference>
<dbReference type="GO" id="GO:0003824">
    <property type="term" value="F:catalytic activity"/>
    <property type="evidence" value="ECO:0007669"/>
    <property type="project" value="InterPro"/>
</dbReference>
<proteinExistence type="predicted"/>
<evidence type="ECO:0000313" key="5">
    <source>
        <dbReference type="EMBL" id="AYV48870.1"/>
    </source>
</evidence>
<dbReference type="SUPFAM" id="SSF54197">
    <property type="entry name" value="HIT-like"/>
    <property type="match status" value="1"/>
</dbReference>
<keyword evidence="8" id="KW-1185">Reference proteome</keyword>
<evidence type="ECO:0000313" key="8">
    <source>
        <dbReference type="Proteomes" id="UP000281192"/>
    </source>
</evidence>
<feature type="active site" description="Tele-AMP-histidine intermediate" evidence="1">
    <location>
        <position position="107"/>
    </location>
</feature>
<organism evidence="6 7">
    <name type="scientific">Caulobacter flavus</name>
    <dbReference type="NCBI Taxonomy" id="1679497"/>
    <lineage>
        <taxon>Bacteria</taxon>
        <taxon>Pseudomonadati</taxon>
        <taxon>Pseudomonadota</taxon>
        <taxon>Alphaproteobacteria</taxon>
        <taxon>Caulobacterales</taxon>
        <taxon>Caulobacteraceae</taxon>
        <taxon>Caulobacter</taxon>
    </lineage>
</organism>
<protein>
    <submittedName>
        <fullName evidence="6">HIT family protein</fullName>
    </submittedName>
</protein>
<gene>
    <name evidence="5" type="ORF">C1707_22855</name>
    <name evidence="6" type="ORF">CFHF_24525</name>
</gene>
<dbReference type="RefSeq" id="WP_101715541.1">
    <property type="nucleotide sequence ID" value="NZ_CP026100.1"/>
</dbReference>
<evidence type="ECO:0000313" key="6">
    <source>
        <dbReference type="EMBL" id="PLR06673.1"/>
    </source>
</evidence>
<feature type="short sequence motif" description="Histidine triad motif" evidence="2 3">
    <location>
        <begin position="105"/>
        <end position="109"/>
    </location>
</feature>
<feature type="domain" description="HIT" evidence="4">
    <location>
        <begin position="12"/>
        <end position="120"/>
    </location>
</feature>
<evidence type="ECO:0000259" key="4">
    <source>
        <dbReference type="PROSITE" id="PS51084"/>
    </source>
</evidence>
<dbReference type="EMBL" id="CP026100">
    <property type="protein sequence ID" value="AYV48870.1"/>
    <property type="molecule type" value="Genomic_DNA"/>
</dbReference>
<accession>A0A2N5CLM9</accession>
<sequence>MSLHGTYDPDNIFAKIVRGEIPSVKVFEDDEVLAFMDAFPQSKGHLLVISKTSKARNVLEAEPKTLGRLIGAVQKATRAVTAALEPDGVVVTQFNGAPAGQTVFHLHFHVIPRYEGEALGRHGGGMADIEELKALAAKISAAL</sequence>
<dbReference type="GO" id="GO:0009117">
    <property type="term" value="P:nucleotide metabolic process"/>
    <property type="evidence" value="ECO:0007669"/>
    <property type="project" value="TreeGrafter"/>
</dbReference>
<dbReference type="PANTHER" id="PTHR46648">
    <property type="entry name" value="HIT FAMILY PROTEIN 1"/>
    <property type="match status" value="1"/>
</dbReference>
<evidence type="ECO:0000256" key="3">
    <source>
        <dbReference type="PROSITE-ProRule" id="PRU00464"/>
    </source>
</evidence>
<evidence type="ECO:0000256" key="2">
    <source>
        <dbReference type="PIRSR" id="PIRSR601310-3"/>
    </source>
</evidence>
<dbReference type="PROSITE" id="PS51084">
    <property type="entry name" value="HIT_2"/>
    <property type="match status" value="1"/>
</dbReference>
<reference evidence="5 8" key="2">
    <citation type="submission" date="2018-01" db="EMBL/GenBank/DDBJ databases">
        <title>Complete genome sequence of Caulobacter flavus RHGG3.</title>
        <authorList>
            <person name="Yang E."/>
        </authorList>
    </citation>
    <scope>NUCLEOTIDE SEQUENCE [LARGE SCALE GENOMIC DNA]</scope>
    <source>
        <strain evidence="5 8">RHGG3</strain>
    </source>
</reference>
<dbReference type="EMBL" id="PJRQ01000051">
    <property type="protein sequence ID" value="PLR06673.1"/>
    <property type="molecule type" value="Genomic_DNA"/>
</dbReference>
<dbReference type="AlphaFoldDB" id="A0A2N5CLM9"/>
<reference evidence="6 7" key="1">
    <citation type="submission" date="2017-12" db="EMBL/GenBank/DDBJ databases">
        <title>The genome sequence of Caulobacter flavus CGMCC1 15093.</title>
        <authorList>
            <person name="Gao J."/>
            <person name="Mao X."/>
            <person name="Sun J."/>
        </authorList>
    </citation>
    <scope>NUCLEOTIDE SEQUENCE [LARGE SCALE GENOMIC DNA]</scope>
    <source>
        <strain evidence="6 7">CGMCC1 15093</strain>
    </source>
</reference>
<dbReference type="Gene3D" id="3.30.428.10">
    <property type="entry name" value="HIT-like"/>
    <property type="match status" value="1"/>
</dbReference>
<evidence type="ECO:0000256" key="1">
    <source>
        <dbReference type="PIRSR" id="PIRSR601310-1"/>
    </source>
</evidence>
<dbReference type="Pfam" id="PF01230">
    <property type="entry name" value="HIT"/>
    <property type="match status" value="1"/>
</dbReference>